<dbReference type="InterPro" id="IPR015947">
    <property type="entry name" value="PUA-like_sf"/>
</dbReference>
<evidence type="ECO:0000256" key="11">
    <source>
        <dbReference type="ARBA" id="ARBA00047944"/>
    </source>
</evidence>
<dbReference type="EC" id="2.1.1.193" evidence="3 12"/>
<dbReference type="EMBL" id="BAABDD010000025">
    <property type="protein sequence ID" value="GAA3757845.1"/>
    <property type="molecule type" value="Genomic_DNA"/>
</dbReference>
<evidence type="ECO:0000256" key="10">
    <source>
        <dbReference type="ARBA" id="ARBA00025699"/>
    </source>
</evidence>
<dbReference type="SUPFAM" id="SSF88697">
    <property type="entry name" value="PUA domain-like"/>
    <property type="match status" value="1"/>
</dbReference>
<gene>
    <name evidence="15" type="ORF">GCM10022402_40080</name>
</gene>
<evidence type="ECO:0000256" key="2">
    <source>
        <dbReference type="ARBA" id="ARBA00005528"/>
    </source>
</evidence>
<dbReference type="SUPFAM" id="SSF75217">
    <property type="entry name" value="alpha/beta knot"/>
    <property type="match status" value="1"/>
</dbReference>
<dbReference type="Gene3D" id="2.40.240.20">
    <property type="entry name" value="Hypothetical PUA domain-like, domain 1"/>
    <property type="match status" value="1"/>
</dbReference>
<evidence type="ECO:0000256" key="6">
    <source>
        <dbReference type="ARBA" id="ARBA00022552"/>
    </source>
</evidence>
<keyword evidence="9 12" id="KW-0949">S-adenosyl-L-methionine</keyword>
<dbReference type="Pfam" id="PF20260">
    <property type="entry name" value="PUA_4"/>
    <property type="match status" value="1"/>
</dbReference>
<reference evidence="16" key="1">
    <citation type="journal article" date="2019" name="Int. J. Syst. Evol. Microbiol.">
        <title>The Global Catalogue of Microorganisms (GCM) 10K type strain sequencing project: providing services to taxonomists for standard genome sequencing and annotation.</title>
        <authorList>
            <consortium name="The Broad Institute Genomics Platform"/>
            <consortium name="The Broad Institute Genome Sequencing Center for Infectious Disease"/>
            <person name="Wu L."/>
            <person name="Ma J."/>
        </authorList>
    </citation>
    <scope>NUCLEOTIDE SEQUENCE [LARGE SCALE GENOMIC DNA]</scope>
    <source>
        <strain evidence="16">JCM 17137</strain>
    </source>
</reference>
<dbReference type="Proteomes" id="UP001500908">
    <property type="component" value="Unassembled WGS sequence"/>
</dbReference>
<evidence type="ECO:0000256" key="4">
    <source>
        <dbReference type="ARBA" id="ARBA00013673"/>
    </source>
</evidence>
<dbReference type="NCBIfam" id="TIGR00046">
    <property type="entry name" value="RsmE family RNA methyltransferase"/>
    <property type="match status" value="1"/>
</dbReference>
<comment type="subcellular location">
    <subcellularLocation>
        <location evidence="1 12">Cytoplasm</location>
    </subcellularLocation>
</comment>
<dbReference type="InterPro" id="IPR046887">
    <property type="entry name" value="RsmE_PUA-like"/>
</dbReference>
<dbReference type="InterPro" id="IPR006700">
    <property type="entry name" value="RsmE"/>
</dbReference>
<keyword evidence="6 12" id="KW-0698">rRNA processing</keyword>
<dbReference type="Pfam" id="PF04452">
    <property type="entry name" value="Methyltrans_RNA"/>
    <property type="match status" value="1"/>
</dbReference>
<evidence type="ECO:0000313" key="16">
    <source>
        <dbReference type="Proteomes" id="UP001500908"/>
    </source>
</evidence>
<evidence type="ECO:0000256" key="5">
    <source>
        <dbReference type="ARBA" id="ARBA00022490"/>
    </source>
</evidence>
<keyword evidence="5 12" id="KW-0963">Cytoplasm</keyword>
<protein>
    <recommendedName>
        <fullName evidence="4 12">Ribosomal RNA small subunit methyltransferase E</fullName>
        <ecNumber evidence="3 12">2.1.1.193</ecNumber>
    </recommendedName>
</protein>
<feature type="domain" description="Ribosomal RNA small subunit methyltransferase E PUA-like" evidence="14">
    <location>
        <begin position="20"/>
        <end position="61"/>
    </location>
</feature>
<dbReference type="PANTHER" id="PTHR30027:SF3">
    <property type="entry name" value="16S RRNA (URACIL(1498)-N(3))-METHYLTRANSFERASE"/>
    <property type="match status" value="1"/>
</dbReference>
<dbReference type="NCBIfam" id="NF008693">
    <property type="entry name" value="PRK11713.2-3"/>
    <property type="match status" value="1"/>
</dbReference>
<dbReference type="CDD" id="cd18084">
    <property type="entry name" value="RsmE-like"/>
    <property type="match status" value="1"/>
</dbReference>
<dbReference type="InterPro" id="IPR029026">
    <property type="entry name" value="tRNA_m1G_MTases_N"/>
</dbReference>
<feature type="domain" description="Ribosomal RNA small subunit methyltransferase E methyltransferase" evidence="13">
    <location>
        <begin position="75"/>
        <end position="240"/>
    </location>
</feature>
<dbReference type="Gene3D" id="3.40.1280.10">
    <property type="match status" value="1"/>
</dbReference>
<evidence type="ECO:0000259" key="13">
    <source>
        <dbReference type="Pfam" id="PF04452"/>
    </source>
</evidence>
<evidence type="ECO:0000256" key="7">
    <source>
        <dbReference type="ARBA" id="ARBA00022603"/>
    </source>
</evidence>
<evidence type="ECO:0000259" key="14">
    <source>
        <dbReference type="Pfam" id="PF20260"/>
    </source>
</evidence>
<comment type="caution">
    <text evidence="15">The sequence shown here is derived from an EMBL/GenBank/DDBJ whole genome shotgun (WGS) entry which is preliminary data.</text>
</comment>
<keyword evidence="8 12" id="KW-0808">Transferase</keyword>
<dbReference type="InterPro" id="IPR046886">
    <property type="entry name" value="RsmE_MTase_dom"/>
</dbReference>
<keyword evidence="7 12" id="KW-0489">Methyltransferase</keyword>
<evidence type="ECO:0000256" key="9">
    <source>
        <dbReference type="ARBA" id="ARBA00022691"/>
    </source>
</evidence>
<evidence type="ECO:0000256" key="1">
    <source>
        <dbReference type="ARBA" id="ARBA00004496"/>
    </source>
</evidence>
<comment type="catalytic activity">
    <reaction evidence="11 12">
        <text>uridine(1498) in 16S rRNA + S-adenosyl-L-methionine = N(3)-methyluridine(1498) in 16S rRNA + S-adenosyl-L-homocysteine + H(+)</text>
        <dbReference type="Rhea" id="RHEA:42920"/>
        <dbReference type="Rhea" id="RHEA-COMP:10283"/>
        <dbReference type="Rhea" id="RHEA-COMP:10284"/>
        <dbReference type="ChEBI" id="CHEBI:15378"/>
        <dbReference type="ChEBI" id="CHEBI:57856"/>
        <dbReference type="ChEBI" id="CHEBI:59789"/>
        <dbReference type="ChEBI" id="CHEBI:65315"/>
        <dbReference type="ChEBI" id="CHEBI:74502"/>
        <dbReference type="EC" id="2.1.1.193"/>
    </reaction>
</comment>
<dbReference type="RefSeq" id="WP_344974709.1">
    <property type="nucleotide sequence ID" value="NZ_BAABDD010000025.1"/>
</dbReference>
<proteinExistence type="inferred from homology"/>
<evidence type="ECO:0000256" key="3">
    <source>
        <dbReference type="ARBA" id="ARBA00012328"/>
    </source>
</evidence>
<dbReference type="PIRSF" id="PIRSF015601">
    <property type="entry name" value="MTase_slr0722"/>
    <property type="match status" value="1"/>
</dbReference>
<dbReference type="InterPro" id="IPR029028">
    <property type="entry name" value="Alpha/beta_knot_MTases"/>
</dbReference>
<sequence>MTPPVFLTEPGELDHDSVVLTGGEGRHAATVRRLAVGEVADLADGEGTRARCVVSQVGKDVVTFAVRERRTEPPPSPRLTVVQALPKSERGELAVEVMTEAGVDGIVPWAADRCVTKWKAERATKSLAKWRATAREAAKQARRSRLPEVSELASGADVAALLAKATLGLVLHESAAEPLSRLPVPRGEGDDSIVLVVGPEGGLSDDELAAFDAVGARRARLGPTVLRTSTAGLAALAVVQARCGRW</sequence>
<evidence type="ECO:0000256" key="8">
    <source>
        <dbReference type="ARBA" id="ARBA00022679"/>
    </source>
</evidence>
<comment type="similarity">
    <text evidence="2 12">Belongs to the RNA methyltransferase RsmE family.</text>
</comment>
<organism evidence="15 16">
    <name type="scientific">Salinactinospora qingdaonensis</name>
    <dbReference type="NCBI Taxonomy" id="702744"/>
    <lineage>
        <taxon>Bacteria</taxon>
        <taxon>Bacillati</taxon>
        <taxon>Actinomycetota</taxon>
        <taxon>Actinomycetes</taxon>
        <taxon>Streptosporangiales</taxon>
        <taxon>Nocardiopsidaceae</taxon>
        <taxon>Salinactinospora</taxon>
    </lineage>
</organism>
<evidence type="ECO:0000313" key="15">
    <source>
        <dbReference type="EMBL" id="GAA3757845.1"/>
    </source>
</evidence>
<comment type="function">
    <text evidence="10 12">Specifically methylates the N3 position of the uracil ring of uridine 1498 (m3U1498) in 16S rRNA. Acts on the fully assembled 30S ribosomal subunit.</text>
</comment>
<keyword evidence="16" id="KW-1185">Reference proteome</keyword>
<accession>A0ABP7G940</accession>
<name>A0ABP7G940_9ACTN</name>
<evidence type="ECO:0000256" key="12">
    <source>
        <dbReference type="PIRNR" id="PIRNR015601"/>
    </source>
</evidence>
<dbReference type="PANTHER" id="PTHR30027">
    <property type="entry name" value="RIBOSOMAL RNA SMALL SUBUNIT METHYLTRANSFERASE E"/>
    <property type="match status" value="1"/>
</dbReference>